<dbReference type="InterPro" id="IPR015421">
    <property type="entry name" value="PyrdxlP-dep_Trfase_major"/>
</dbReference>
<dbReference type="Gene3D" id="3.90.1150.10">
    <property type="entry name" value="Aspartate Aminotransferase, domain 1"/>
    <property type="match status" value="1"/>
</dbReference>
<reference evidence="5" key="1">
    <citation type="journal article" date="2019" name="Int. J. Syst. Evol. Microbiol.">
        <title>The Global Catalogue of Microorganisms (GCM) 10K type strain sequencing project: providing services to taxonomists for standard genome sequencing and annotation.</title>
        <authorList>
            <consortium name="The Broad Institute Genomics Platform"/>
            <consortium name="The Broad Institute Genome Sequencing Center for Infectious Disease"/>
            <person name="Wu L."/>
            <person name="Ma J."/>
        </authorList>
    </citation>
    <scope>NUCLEOTIDE SEQUENCE [LARGE SCALE GENOMIC DNA]</scope>
    <source>
        <strain evidence="5">CCUG 61889</strain>
    </source>
</reference>
<organism evidence="4 5">
    <name type="scientific">Bacillus songklensis</name>
    <dbReference type="NCBI Taxonomy" id="1069116"/>
    <lineage>
        <taxon>Bacteria</taxon>
        <taxon>Bacillati</taxon>
        <taxon>Bacillota</taxon>
        <taxon>Bacilli</taxon>
        <taxon>Bacillales</taxon>
        <taxon>Bacillaceae</taxon>
        <taxon>Bacillus</taxon>
    </lineage>
</organism>
<dbReference type="Pfam" id="PF00266">
    <property type="entry name" value="Aminotran_5"/>
    <property type="match status" value="1"/>
</dbReference>
<dbReference type="Proteomes" id="UP001595752">
    <property type="component" value="Unassembled WGS sequence"/>
</dbReference>
<dbReference type="PANTHER" id="PTHR11601:SF50">
    <property type="entry name" value="CYSTEINE DESULFURASE ISCS 2-RELATED"/>
    <property type="match status" value="1"/>
</dbReference>
<comment type="caution">
    <text evidence="4">The sequence shown here is derived from an EMBL/GenBank/DDBJ whole genome shotgun (WGS) entry which is preliminary data.</text>
</comment>
<sequence>MIYLDNSATTPPYPEVVDSFSKVSTHYYGNPSSLHQFGMEAENLLTRAREQMAELLGVQSKEIIFTSGGTEGNNLAIKGVAFQYQTRGKHIVTTTIEHDAVHRPLQQLEQLGFDVTYVPVDQHGFVSTEDIESAIRPDTILVSVIHVNNEIGSVQPVIEIGKMLKKHPKVVFHVDHVQGVGKVPLNIREANIHLCTISGHKFHGLKGTGALYIKEGVVLSPLLSGGSQEFQLRSGTENVAGAVALAKALRLTMDHYQKNVHRISAMKEQLIKALEKHDGIVVNTPVEHSAPHIVNITVKGLKAEVFLHSLEKKGIFVSTTSACSSKKKQPSKTLLAMGRSEEEADQAIRISFSYLNIEEDVNYIIQSIFTSIEQLKEVMRDSR</sequence>
<comment type="cofactor">
    <cofactor evidence="1">
        <name>pyridoxal 5'-phosphate</name>
        <dbReference type="ChEBI" id="CHEBI:597326"/>
    </cofactor>
</comment>
<name>A0ABV8B236_9BACI</name>
<dbReference type="NCBIfam" id="NF002806">
    <property type="entry name" value="PRK02948.1"/>
    <property type="match status" value="1"/>
</dbReference>
<evidence type="ECO:0000256" key="1">
    <source>
        <dbReference type="ARBA" id="ARBA00001933"/>
    </source>
</evidence>
<dbReference type="Gene3D" id="3.40.640.10">
    <property type="entry name" value="Type I PLP-dependent aspartate aminotransferase-like (Major domain)"/>
    <property type="match status" value="1"/>
</dbReference>
<evidence type="ECO:0000256" key="2">
    <source>
        <dbReference type="ARBA" id="ARBA00022898"/>
    </source>
</evidence>
<dbReference type="InterPro" id="IPR000192">
    <property type="entry name" value="Aminotrans_V_dom"/>
</dbReference>
<dbReference type="EMBL" id="JBHRZT010000020">
    <property type="protein sequence ID" value="MFC3883244.1"/>
    <property type="molecule type" value="Genomic_DNA"/>
</dbReference>
<feature type="domain" description="Aminotransferase class V" evidence="3">
    <location>
        <begin position="2"/>
        <end position="363"/>
    </location>
</feature>
<keyword evidence="5" id="KW-1185">Reference proteome</keyword>
<dbReference type="InterPro" id="IPR016454">
    <property type="entry name" value="Cysteine_dSase"/>
</dbReference>
<gene>
    <name evidence="4" type="ORF">ACFOU2_06805</name>
</gene>
<evidence type="ECO:0000313" key="4">
    <source>
        <dbReference type="EMBL" id="MFC3883244.1"/>
    </source>
</evidence>
<dbReference type="PIRSF" id="PIRSF005572">
    <property type="entry name" value="NifS"/>
    <property type="match status" value="1"/>
</dbReference>
<dbReference type="InterPro" id="IPR015424">
    <property type="entry name" value="PyrdxlP-dep_Trfase"/>
</dbReference>
<dbReference type="SUPFAM" id="SSF53383">
    <property type="entry name" value="PLP-dependent transferases"/>
    <property type="match status" value="1"/>
</dbReference>
<dbReference type="RefSeq" id="WP_377913622.1">
    <property type="nucleotide sequence ID" value="NZ_JBHRZT010000020.1"/>
</dbReference>
<evidence type="ECO:0000313" key="5">
    <source>
        <dbReference type="Proteomes" id="UP001595752"/>
    </source>
</evidence>
<accession>A0ABV8B236</accession>
<protein>
    <submittedName>
        <fullName evidence="4">Cysteine desulfurase family protein</fullName>
    </submittedName>
</protein>
<dbReference type="InterPro" id="IPR015422">
    <property type="entry name" value="PyrdxlP-dep_Trfase_small"/>
</dbReference>
<keyword evidence="2" id="KW-0663">Pyridoxal phosphate</keyword>
<dbReference type="PANTHER" id="PTHR11601">
    <property type="entry name" value="CYSTEINE DESULFURYLASE FAMILY MEMBER"/>
    <property type="match status" value="1"/>
</dbReference>
<evidence type="ECO:0000259" key="3">
    <source>
        <dbReference type="Pfam" id="PF00266"/>
    </source>
</evidence>
<proteinExistence type="predicted"/>